<dbReference type="GO" id="GO:0005886">
    <property type="term" value="C:plasma membrane"/>
    <property type="evidence" value="ECO:0007669"/>
    <property type="project" value="TreeGrafter"/>
</dbReference>
<evidence type="ECO:0000256" key="1">
    <source>
        <dbReference type="ARBA" id="ARBA00004141"/>
    </source>
</evidence>
<feature type="transmembrane region" description="Helical" evidence="7">
    <location>
        <begin position="158"/>
        <end position="182"/>
    </location>
</feature>
<reference evidence="9 10" key="1">
    <citation type="submission" date="2024-03" db="EMBL/GenBank/DDBJ databases">
        <title>Adaptation during the transition from Ophiocordyceps entomopathogen to insect associate is accompanied by gene loss and intensified selection.</title>
        <authorList>
            <person name="Ward C.M."/>
            <person name="Onetto C.A."/>
            <person name="Borneman A.R."/>
        </authorList>
    </citation>
    <scope>NUCLEOTIDE SEQUENCE [LARGE SCALE GENOMIC DNA]</scope>
    <source>
        <strain evidence="9">AWRI1</strain>
        <tissue evidence="9">Single Adult Female</tissue>
    </source>
</reference>
<evidence type="ECO:0000313" key="9">
    <source>
        <dbReference type="EMBL" id="KAK7590183.1"/>
    </source>
</evidence>
<sequence length="447" mass="49124">MRTIRILFIFLAYQANSASSFSHQEIAQAAPINRSSTNCTFREINAGVKCGSMVSSDNEESRAQGLPSASPSLPVPEIDPNQHGRLSHLQVWTYSVGSAFFISLSGLWGYLLLPLLNGAYQNHVMNVLVGLSCGSLITSSLCQLIPEAYELWLLSPNYLHISVFSMAGVWFILIVQNFSIILRKVTIQNEQRVENTSKVPAKKSDNHQKSRNGGPSLPLTDVEATHPLFPPTNQGDIFKSKLNLSLNSTTATSTTENELKVPPALISQRRCSFQSLQLNEKAKLSKLAIIILAGDFMNNFMDGISIGAGYAYLMSTGLKLTTAISFEEYTHKLGDFAIVFQSGISMKRVLFWNYITSCACFLGIIIGIALGNLNWSKYIFSLASGLFLYIALSNMIPEMQNMLEHSLSTSKRDAIISLIEQHVGFLLAFVALLVISLLLNDAPKAVP</sequence>
<dbReference type="PANTHER" id="PTHR12191">
    <property type="entry name" value="SOLUTE CARRIER FAMILY 39"/>
    <property type="match status" value="1"/>
</dbReference>
<protein>
    <submittedName>
        <fullName evidence="9">Uncharacterized protein</fullName>
    </submittedName>
</protein>
<proteinExistence type="inferred from homology"/>
<evidence type="ECO:0000313" key="10">
    <source>
        <dbReference type="Proteomes" id="UP001367676"/>
    </source>
</evidence>
<evidence type="ECO:0000256" key="3">
    <source>
        <dbReference type="ARBA" id="ARBA00022692"/>
    </source>
</evidence>
<dbReference type="GO" id="GO:0071578">
    <property type="term" value="P:zinc ion import across plasma membrane"/>
    <property type="evidence" value="ECO:0007669"/>
    <property type="project" value="TreeGrafter"/>
</dbReference>
<evidence type="ECO:0000256" key="4">
    <source>
        <dbReference type="ARBA" id="ARBA00022989"/>
    </source>
</evidence>
<dbReference type="Pfam" id="PF02535">
    <property type="entry name" value="Zip"/>
    <property type="match status" value="1"/>
</dbReference>
<keyword evidence="4 7" id="KW-1133">Transmembrane helix</keyword>
<feature type="region of interest" description="Disordered" evidence="6">
    <location>
        <begin position="194"/>
        <end position="217"/>
    </location>
</feature>
<feature type="chain" id="PRO_5042990536" evidence="8">
    <location>
        <begin position="21"/>
        <end position="447"/>
    </location>
</feature>
<comment type="similarity">
    <text evidence="2">Belongs to the ZIP transporter (TC 2.A.5) family.</text>
</comment>
<organism evidence="9 10">
    <name type="scientific">Parthenolecanium corni</name>
    <dbReference type="NCBI Taxonomy" id="536013"/>
    <lineage>
        <taxon>Eukaryota</taxon>
        <taxon>Metazoa</taxon>
        <taxon>Ecdysozoa</taxon>
        <taxon>Arthropoda</taxon>
        <taxon>Hexapoda</taxon>
        <taxon>Insecta</taxon>
        <taxon>Pterygota</taxon>
        <taxon>Neoptera</taxon>
        <taxon>Paraneoptera</taxon>
        <taxon>Hemiptera</taxon>
        <taxon>Sternorrhyncha</taxon>
        <taxon>Coccoidea</taxon>
        <taxon>Coccidae</taxon>
        <taxon>Parthenolecanium</taxon>
    </lineage>
</organism>
<evidence type="ECO:0000256" key="2">
    <source>
        <dbReference type="ARBA" id="ARBA00006939"/>
    </source>
</evidence>
<dbReference type="EMBL" id="JBBCAQ010000022">
    <property type="protein sequence ID" value="KAK7590183.1"/>
    <property type="molecule type" value="Genomic_DNA"/>
</dbReference>
<evidence type="ECO:0000256" key="8">
    <source>
        <dbReference type="SAM" id="SignalP"/>
    </source>
</evidence>
<keyword evidence="8" id="KW-0732">Signal</keyword>
<dbReference type="AlphaFoldDB" id="A0AAN9TJN9"/>
<dbReference type="GO" id="GO:0140410">
    <property type="term" value="F:monoatomic cation:bicarbonate symporter activity"/>
    <property type="evidence" value="ECO:0007669"/>
    <property type="project" value="TreeGrafter"/>
</dbReference>
<dbReference type="GO" id="GO:0005385">
    <property type="term" value="F:zinc ion transmembrane transporter activity"/>
    <property type="evidence" value="ECO:0007669"/>
    <property type="project" value="TreeGrafter"/>
</dbReference>
<accession>A0AAN9TJN9</accession>
<keyword evidence="10" id="KW-1185">Reference proteome</keyword>
<keyword evidence="5 7" id="KW-0472">Membrane</keyword>
<feature type="transmembrane region" description="Helical" evidence="7">
    <location>
        <begin position="351"/>
        <end position="372"/>
    </location>
</feature>
<feature type="transmembrane region" description="Helical" evidence="7">
    <location>
        <begin position="91"/>
        <end position="113"/>
    </location>
</feature>
<evidence type="ECO:0000256" key="6">
    <source>
        <dbReference type="SAM" id="MobiDB-lite"/>
    </source>
</evidence>
<comment type="subcellular location">
    <subcellularLocation>
        <location evidence="1">Membrane</location>
        <topology evidence="1">Multi-pass membrane protein</topology>
    </subcellularLocation>
</comment>
<dbReference type="InterPro" id="IPR003689">
    <property type="entry name" value="ZIP"/>
</dbReference>
<evidence type="ECO:0000256" key="7">
    <source>
        <dbReference type="SAM" id="Phobius"/>
    </source>
</evidence>
<comment type="caution">
    <text evidence="9">The sequence shown here is derived from an EMBL/GenBank/DDBJ whole genome shotgun (WGS) entry which is preliminary data.</text>
</comment>
<dbReference type="InterPro" id="IPR050799">
    <property type="entry name" value="ZIP_Transporter"/>
</dbReference>
<feature type="transmembrane region" description="Helical" evidence="7">
    <location>
        <begin position="418"/>
        <end position="439"/>
    </location>
</feature>
<dbReference type="GO" id="GO:0030003">
    <property type="term" value="P:intracellular monoatomic cation homeostasis"/>
    <property type="evidence" value="ECO:0007669"/>
    <property type="project" value="TreeGrafter"/>
</dbReference>
<keyword evidence="3 7" id="KW-0812">Transmembrane</keyword>
<feature type="signal peptide" evidence="8">
    <location>
        <begin position="1"/>
        <end position="20"/>
    </location>
</feature>
<name>A0AAN9TJN9_9HEMI</name>
<feature type="transmembrane region" description="Helical" evidence="7">
    <location>
        <begin position="378"/>
        <end position="397"/>
    </location>
</feature>
<dbReference type="Proteomes" id="UP001367676">
    <property type="component" value="Unassembled WGS sequence"/>
</dbReference>
<evidence type="ECO:0000256" key="5">
    <source>
        <dbReference type="ARBA" id="ARBA00023136"/>
    </source>
</evidence>
<feature type="transmembrane region" description="Helical" evidence="7">
    <location>
        <begin position="125"/>
        <end position="146"/>
    </location>
</feature>
<gene>
    <name evidence="9" type="ORF">V9T40_001796</name>
</gene>
<dbReference type="PANTHER" id="PTHR12191:SF37">
    <property type="entry name" value="ZINC TRANSPORTER FOI"/>
    <property type="match status" value="1"/>
</dbReference>